<keyword evidence="5" id="KW-0418">Kinase</keyword>
<keyword evidence="4" id="KW-0547">Nucleotide-binding</keyword>
<dbReference type="EC" id="2.7.11.1" evidence="1"/>
<reference evidence="10" key="1">
    <citation type="submission" date="2021-10" db="EMBL/GenBank/DDBJ databases">
        <title>De novo Genome Assembly of Clathrus columnatus (Basidiomycota, Fungi) Using Illumina and Nanopore Sequence Data.</title>
        <authorList>
            <person name="Ogiso-Tanaka E."/>
            <person name="Itagaki H."/>
            <person name="Hosoya T."/>
            <person name="Hosaka K."/>
        </authorList>
    </citation>
    <scope>NUCLEOTIDE SEQUENCE</scope>
    <source>
        <strain evidence="10">MO-923</strain>
    </source>
</reference>
<evidence type="ECO:0000259" key="9">
    <source>
        <dbReference type="PROSITE" id="PS50011"/>
    </source>
</evidence>
<dbReference type="Gene3D" id="1.10.510.10">
    <property type="entry name" value="Transferase(Phosphotransferase) domain 1"/>
    <property type="match status" value="1"/>
</dbReference>
<dbReference type="InterPro" id="IPR008271">
    <property type="entry name" value="Ser/Thr_kinase_AS"/>
</dbReference>
<comment type="catalytic activity">
    <reaction evidence="7">
        <text>L-threonyl-[protein] + ATP = O-phospho-L-threonyl-[protein] + ADP + H(+)</text>
        <dbReference type="Rhea" id="RHEA:46608"/>
        <dbReference type="Rhea" id="RHEA-COMP:11060"/>
        <dbReference type="Rhea" id="RHEA-COMP:11605"/>
        <dbReference type="ChEBI" id="CHEBI:15378"/>
        <dbReference type="ChEBI" id="CHEBI:30013"/>
        <dbReference type="ChEBI" id="CHEBI:30616"/>
        <dbReference type="ChEBI" id="CHEBI:61977"/>
        <dbReference type="ChEBI" id="CHEBI:456216"/>
        <dbReference type="EC" id="2.7.11.1"/>
    </reaction>
</comment>
<evidence type="ECO:0000256" key="3">
    <source>
        <dbReference type="ARBA" id="ARBA00022679"/>
    </source>
</evidence>
<name>A0AAV5AA26_9AGAM</name>
<keyword evidence="3" id="KW-0808">Transferase</keyword>
<dbReference type="Pfam" id="PF00069">
    <property type="entry name" value="Pkinase"/>
    <property type="match status" value="1"/>
</dbReference>
<dbReference type="PROSITE" id="PS00108">
    <property type="entry name" value="PROTEIN_KINASE_ST"/>
    <property type="match status" value="1"/>
</dbReference>
<keyword evidence="11" id="KW-1185">Reference proteome</keyword>
<dbReference type="GO" id="GO:0005524">
    <property type="term" value="F:ATP binding"/>
    <property type="evidence" value="ECO:0007669"/>
    <property type="project" value="UniProtKB-KW"/>
</dbReference>
<evidence type="ECO:0000256" key="5">
    <source>
        <dbReference type="ARBA" id="ARBA00022777"/>
    </source>
</evidence>
<dbReference type="PANTHER" id="PTHR43895:SF32">
    <property type="entry name" value="SERINE_THREONINE-PROTEIN KINASE CHK1"/>
    <property type="match status" value="1"/>
</dbReference>
<dbReference type="AlphaFoldDB" id="A0AAV5AA26"/>
<dbReference type="EMBL" id="BPWL01000006">
    <property type="protein sequence ID" value="GJJ11190.1"/>
    <property type="molecule type" value="Genomic_DNA"/>
</dbReference>
<comment type="catalytic activity">
    <reaction evidence="8">
        <text>L-seryl-[protein] + ATP = O-phospho-L-seryl-[protein] + ADP + H(+)</text>
        <dbReference type="Rhea" id="RHEA:17989"/>
        <dbReference type="Rhea" id="RHEA-COMP:9863"/>
        <dbReference type="Rhea" id="RHEA-COMP:11604"/>
        <dbReference type="ChEBI" id="CHEBI:15378"/>
        <dbReference type="ChEBI" id="CHEBI:29999"/>
        <dbReference type="ChEBI" id="CHEBI:30616"/>
        <dbReference type="ChEBI" id="CHEBI:83421"/>
        <dbReference type="ChEBI" id="CHEBI:456216"/>
        <dbReference type="EC" id="2.7.11.1"/>
    </reaction>
</comment>
<evidence type="ECO:0000256" key="6">
    <source>
        <dbReference type="ARBA" id="ARBA00022840"/>
    </source>
</evidence>
<evidence type="ECO:0000256" key="8">
    <source>
        <dbReference type="ARBA" id="ARBA00048679"/>
    </source>
</evidence>
<dbReference type="GO" id="GO:0007165">
    <property type="term" value="P:signal transduction"/>
    <property type="evidence" value="ECO:0007669"/>
    <property type="project" value="TreeGrafter"/>
</dbReference>
<evidence type="ECO:0000256" key="1">
    <source>
        <dbReference type="ARBA" id="ARBA00012513"/>
    </source>
</evidence>
<dbReference type="InterPro" id="IPR000719">
    <property type="entry name" value="Prot_kinase_dom"/>
</dbReference>
<protein>
    <recommendedName>
        <fullName evidence="1">non-specific serine/threonine protein kinase</fullName>
        <ecNumber evidence="1">2.7.11.1</ecNumber>
    </recommendedName>
</protein>
<dbReference type="SMART" id="SM00220">
    <property type="entry name" value="S_TKc"/>
    <property type="match status" value="1"/>
</dbReference>
<dbReference type="PANTHER" id="PTHR43895">
    <property type="entry name" value="CALCIUM/CALMODULIN-DEPENDENT PROTEIN KINASE KINASE-RELATED"/>
    <property type="match status" value="1"/>
</dbReference>
<evidence type="ECO:0000313" key="11">
    <source>
        <dbReference type="Proteomes" id="UP001050691"/>
    </source>
</evidence>
<comment type="caution">
    <text evidence="10">The sequence shown here is derived from an EMBL/GenBank/DDBJ whole genome shotgun (WGS) entry which is preliminary data.</text>
</comment>
<evidence type="ECO:0000313" key="10">
    <source>
        <dbReference type="EMBL" id="GJJ11190.1"/>
    </source>
</evidence>
<dbReference type="GO" id="GO:0004674">
    <property type="term" value="F:protein serine/threonine kinase activity"/>
    <property type="evidence" value="ECO:0007669"/>
    <property type="project" value="UniProtKB-KW"/>
</dbReference>
<sequence length="381" mass="43160">MPSLLQLPLVPCKVKFEKGEILLHSVLSEGDYGCVYRGTFYVNGGTGECAAKCCLKSSVSLPRLMFFRREAVLHAHVSSGEGIVKLYDIFEDESFIWIIMKYYPEGDLWKAIVDGRFVGRDEYIRSIFSRILKAVAYCHSQTVYHRDIKPENILLDENGTKVFLADFGLASGVKCSESWGGIFGLDLPYEGAPHDIWSLGVVLINMICSNYAPWKRATSQDTAFRQFLVSPSSALARYPLSPQVCRLLERVFKVEPKQRITLKDFQSAITKIKVFSRQKEKPSRIRNIPRTVSGIFSYPFREKSCIISRRRLLEWTDAKEDSISESCYSIESQAVTDLSHCCVSRFDSELVADVEGPTVRLVGNFNPLYNARRVIPDIMIG</sequence>
<organism evidence="10 11">
    <name type="scientific">Clathrus columnatus</name>
    <dbReference type="NCBI Taxonomy" id="1419009"/>
    <lineage>
        <taxon>Eukaryota</taxon>
        <taxon>Fungi</taxon>
        <taxon>Dikarya</taxon>
        <taxon>Basidiomycota</taxon>
        <taxon>Agaricomycotina</taxon>
        <taxon>Agaricomycetes</taxon>
        <taxon>Phallomycetidae</taxon>
        <taxon>Phallales</taxon>
        <taxon>Clathraceae</taxon>
        <taxon>Clathrus</taxon>
    </lineage>
</organism>
<keyword evidence="6" id="KW-0067">ATP-binding</keyword>
<dbReference type="Proteomes" id="UP001050691">
    <property type="component" value="Unassembled WGS sequence"/>
</dbReference>
<proteinExistence type="predicted"/>
<dbReference type="InterPro" id="IPR011009">
    <property type="entry name" value="Kinase-like_dom_sf"/>
</dbReference>
<feature type="domain" description="Protein kinase" evidence="9">
    <location>
        <begin position="21"/>
        <end position="275"/>
    </location>
</feature>
<dbReference type="PROSITE" id="PS50011">
    <property type="entry name" value="PROTEIN_KINASE_DOM"/>
    <property type="match status" value="1"/>
</dbReference>
<evidence type="ECO:0000256" key="2">
    <source>
        <dbReference type="ARBA" id="ARBA00022527"/>
    </source>
</evidence>
<accession>A0AAV5AA26</accession>
<keyword evidence="2" id="KW-0723">Serine/threonine-protein kinase</keyword>
<dbReference type="SUPFAM" id="SSF56112">
    <property type="entry name" value="Protein kinase-like (PK-like)"/>
    <property type="match status" value="1"/>
</dbReference>
<evidence type="ECO:0000256" key="4">
    <source>
        <dbReference type="ARBA" id="ARBA00022741"/>
    </source>
</evidence>
<evidence type="ECO:0000256" key="7">
    <source>
        <dbReference type="ARBA" id="ARBA00047899"/>
    </source>
</evidence>
<gene>
    <name evidence="10" type="ORF">Clacol_005422</name>
</gene>